<gene>
    <name evidence="19" type="ORF">SFRICE_001484</name>
</gene>
<accession>A0A2H1W206</accession>
<comment type="catalytic activity">
    <reaction evidence="13">
        <text>myo-inositol + O2 = D-glucuronate + H2O + H(+)</text>
        <dbReference type="Rhea" id="RHEA:23696"/>
        <dbReference type="ChEBI" id="CHEBI:15377"/>
        <dbReference type="ChEBI" id="CHEBI:15378"/>
        <dbReference type="ChEBI" id="CHEBI:15379"/>
        <dbReference type="ChEBI" id="CHEBI:17268"/>
        <dbReference type="ChEBI" id="CHEBI:58720"/>
        <dbReference type="EC" id="1.13.99.1"/>
    </reaction>
</comment>
<dbReference type="InterPro" id="IPR000061">
    <property type="entry name" value="Surp"/>
</dbReference>
<evidence type="ECO:0000256" key="1">
    <source>
        <dbReference type="ARBA" id="ARBA00004496"/>
    </source>
</evidence>
<reference evidence="19" key="1">
    <citation type="submission" date="2016-07" db="EMBL/GenBank/DDBJ databases">
        <authorList>
            <person name="Bretaudeau A."/>
        </authorList>
    </citation>
    <scope>NUCLEOTIDE SEQUENCE</scope>
    <source>
        <strain evidence="19">Rice</strain>
        <tissue evidence="19">Whole body</tissue>
    </source>
</reference>
<dbReference type="Pfam" id="PF01805">
    <property type="entry name" value="Surp"/>
    <property type="match status" value="2"/>
</dbReference>
<evidence type="ECO:0000256" key="3">
    <source>
        <dbReference type="ARBA" id="ARBA00005286"/>
    </source>
</evidence>
<evidence type="ECO:0000256" key="16">
    <source>
        <dbReference type="PIRSR" id="PIRSR607828-3"/>
    </source>
</evidence>
<dbReference type="GO" id="GO:0019310">
    <property type="term" value="P:inositol catabolic process"/>
    <property type="evidence" value="ECO:0007669"/>
    <property type="project" value="InterPro"/>
</dbReference>
<keyword evidence="11" id="KW-0804">Transcription</keyword>
<feature type="region of interest" description="Disordered" evidence="17">
    <location>
        <begin position="341"/>
        <end position="392"/>
    </location>
</feature>
<comment type="subcellular location">
    <subcellularLocation>
        <location evidence="1">Cytoplasm</location>
    </subcellularLocation>
</comment>
<feature type="binding site" evidence="15">
    <location>
        <position position="1112"/>
    </location>
    <ligand>
        <name>Fe cation</name>
        <dbReference type="ChEBI" id="CHEBI:24875"/>
        <label>1</label>
    </ligand>
</feature>
<feature type="binding site" evidence="14">
    <location>
        <begin position="1234"/>
        <end position="1235"/>
    </location>
    <ligand>
        <name>substrate</name>
    </ligand>
</feature>
<evidence type="ECO:0000256" key="2">
    <source>
        <dbReference type="ARBA" id="ARBA00005167"/>
    </source>
</evidence>
<evidence type="ECO:0000313" key="19">
    <source>
        <dbReference type="EMBL" id="SOQ46544.1"/>
    </source>
</evidence>
<feature type="binding site" evidence="15">
    <location>
        <position position="1234"/>
    </location>
    <ligand>
        <name>Fe cation</name>
        <dbReference type="ChEBI" id="CHEBI:24875"/>
        <label>1</label>
    </ligand>
</feature>
<dbReference type="Pfam" id="PF05153">
    <property type="entry name" value="MIOX"/>
    <property type="match status" value="1"/>
</dbReference>
<feature type="domain" description="SURP motif" evidence="18">
    <location>
        <begin position="401"/>
        <end position="441"/>
    </location>
</feature>
<feature type="binding site" evidence="15">
    <location>
        <position position="1137"/>
    </location>
    <ligand>
        <name>Fe cation</name>
        <dbReference type="ChEBI" id="CHEBI:24875"/>
        <label>1</label>
    </ligand>
</feature>
<comment type="pathway">
    <text evidence="2">Polyol metabolism; myo-inositol degradation into D-glucuronate; D-glucuronate from myo-inositol: step 1/1.</text>
</comment>
<dbReference type="GO" id="GO:0005737">
    <property type="term" value="C:cytoplasm"/>
    <property type="evidence" value="ECO:0007669"/>
    <property type="project" value="UniProtKB-SubCell"/>
</dbReference>
<dbReference type="PROSITE" id="PS50128">
    <property type="entry name" value="SURP"/>
    <property type="match status" value="2"/>
</dbReference>
<feature type="region of interest" description="Disordered" evidence="17">
    <location>
        <begin position="964"/>
        <end position="1021"/>
    </location>
</feature>
<feature type="compositionally biased region" description="Basic residues" evidence="17">
    <location>
        <begin position="868"/>
        <end position="878"/>
    </location>
</feature>
<dbReference type="SMART" id="SM01141">
    <property type="entry name" value="DRY_EERY"/>
    <property type="match status" value="1"/>
</dbReference>
<feature type="compositionally biased region" description="Basic and acidic residues" evidence="17">
    <location>
        <begin position="643"/>
        <end position="675"/>
    </location>
</feature>
<dbReference type="GO" id="GO:0003723">
    <property type="term" value="F:RNA binding"/>
    <property type="evidence" value="ECO:0007669"/>
    <property type="project" value="InterPro"/>
</dbReference>
<evidence type="ECO:0000256" key="10">
    <source>
        <dbReference type="ARBA" id="ARBA00023015"/>
    </source>
</evidence>
<feature type="compositionally biased region" description="Basic and acidic residues" evidence="17">
    <location>
        <begin position="693"/>
        <end position="715"/>
    </location>
</feature>
<evidence type="ECO:0000256" key="15">
    <source>
        <dbReference type="PIRSR" id="PIRSR607828-2"/>
    </source>
</evidence>
<evidence type="ECO:0000256" key="13">
    <source>
        <dbReference type="ARBA" id="ARBA00048271"/>
    </source>
</evidence>
<proteinExistence type="inferred from homology"/>
<dbReference type="GO" id="GO:0006396">
    <property type="term" value="P:RNA processing"/>
    <property type="evidence" value="ECO:0007669"/>
    <property type="project" value="InterPro"/>
</dbReference>
<comment type="cofactor">
    <cofactor evidence="15">
        <name>Fe cation</name>
        <dbReference type="ChEBI" id="CHEBI:24875"/>
    </cofactor>
    <text evidence="15">Binds 2 iron ions per subunit.</text>
</comment>
<evidence type="ECO:0000256" key="7">
    <source>
        <dbReference type="ARBA" id="ARBA00022723"/>
    </source>
</evidence>
<evidence type="ECO:0000256" key="5">
    <source>
        <dbReference type="ARBA" id="ARBA00019269"/>
    </source>
</evidence>
<dbReference type="SMART" id="SM00648">
    <property type="entry name" value="SWAP"/>
    <property type="match status" value="2"/>
</dbReference>
<feature type="compositionally biased region" description="Basic residues" evidence="17">
    <location>
        <begin position="889"/>
        <end position="898"/>
    </location>
</feature>
<feature type="region of interest" description="Disordered" evidence="17">
    <location>
        <begin position="452"/>
        <end position="519"/>
    </location>
</feature>
<feature type="binding site" evidence="15">
    <location>
        <position position="1138"/>
    </location>
    <ligand>
        <name>Fe cation</name>
        <dbReference type="ChEBI" id="CHEBI:24875"/>
        <label>1</label>
    </ligand>
</feature>
<comment type="similarity">
    <text evidence="3">Belongs to the myo-inositol oxygenase family.</text>
</comment>
<evidence type="ECO:0000256" key="17">
    <source>
        <dbReference type="SAM" id="MobiDB-lite"/>
    </source>
</evidence>
<feature type="binding site" evidence="15">
    <location>
        <position position="1267"/>
    </location>
    <ligand>
        <name>Fe cation</name>
        <dbReference type="ChEBI" id="CHEBI:24875"/>
        <label>1</label>
    </ligand>
</feature>
<feature type="compositionally biased region" description="Basic and acidic residues" evidence="17">
    <location>
        <begin position="730"/>
        <end position="770"/>
    </location>
</feature>
<evidence type="ECO:0000256" key="6">
    <source>
        <dbReference type="ARBA" id="ARBA00022490"/>
    </source>
</evidence>
<dbReference type="GO" id="GO:0005506">
    <property type="term" value="F:iron ion binding"/>
    <property type="evidence" value="ECO:0007669"/>
    <property type="project" value="InterPro"/>
</dbReference>
<feature type="compositionally biased region" description="Polar residues" evidence="17">
    <location>
        <begin position="353"/>
        <end position="367"/>
    </location>
</feature>
<feature type="binding site" evidence="14">
    <location>
        <position position="1141"/>
    </location>
    <ligand>
        <name>substrate</name>
    </ligand>
</feature>
<feature type="binding site" evidence="15">
    <location>
        <position position="1208"/>
    </location>
    <ligand>
        <name>Fe cation</name>
        <dbReference type="ChEBI" id="CHEBI:24875"/>
        <label>1</label>
    </ligand>
</feature>
<feature type="region of interest" description="Disordered" evidence="17">
    <location>
        <begin position="271"/>
        <end position="297"/>
    </location>
</feature>
<feature type="domain" description="SURP motif" evidence="18">
    <location>
        <begin position="158"/>
        <end position="200"/>
    </location>
</feature>
<dbReference type="PANTHER" id="PTHR12588:SF0">
    <property type="entry name" value="INOSITOL OXYGENASE"/>
    <property type="match status" value="1"/>
</dbReference>
<dbReference type="InterPro" id="IPR035967">
    <property type="entry name" value="SWAP/Surp_sf"/>
</dbReference>
<dbReference type="PANTHER" id="PTHR12588">
    <property type="entry name" value="MYOINOSITOL OXYGENASE"/>
    <property type="match status" value="1"/>
</dbReference>
<dbReference type="EMBL" id="ODYU01005569">
    <property type="protein sequence ID" value="SOQ46544.1"/>
    <property type="molecule type" value="Genomic_DNA"/>
</dbReference>
<keyword evidence="6" id="KW-0963">Cytoplasm</keyword>
<protein>
    <recommendedName>
        <fullName evidence="5">Inositol oxygenase</fullName>
        <ecNumber evidence="4">1.13.99.1</ecNumber>
    </recommendedName>
    <alternativeName>
        <fullName evidence="12">Myo-inositol oxygenase</fullName>
    </alternativeName>
</protein>
<dbReference type="InterPro" id="IPR019147">
    <property type="entry name" value="SWAP_N_domain"/>
</dbReference>
<feature type="region of interest" description="Disordered" evidence="17">
    <location>
        <begin position="861"/>
        <end position="940"/>
    </location>
</feature>
<keyword evidence="7 15" id="KW-0479">Metal-binding</keyword>
<evidence type="ECO:0000256" key="11">
    <source>
        <dbReference type="ARBA" id="ARBA00023163"/>
    </source>
</evidence>
<dbReference type="SUPFAM" id="SSF109604">
    <property type="entry name" value="HD-domain/PDEase-like"/>
    <property type="match status" value="1"/>
</dbReference>
<evidence type="ECO:0000256" key="4">
    <source>
        <dbReference type="ARBA" id="ARBA00011919"/>
    </source>
</evidence>
<feature type="compositionally biased region" description="Basic and acidic residues" evidence="17">
    <location>
        <begin position="496"/>
        <end position="512"/>
    </location>
</feature>
<dbReference type="GO" id="GO:0050113">
    <property type="term" value="F:inositol oxygenase activity"/>
    <property type="evidence" value="ECO:0007669"/>
    <property type="project" value="UniProtKB-EC"/>
</dbReference>
<keyword evidence="8" id="KW-0560">Oxidoreductase</keyword>
<feature type="binding site" evidence="14">
    <location>
        <begin position="1099"/>
        <end position="1101"/>
    </location>
    <ligand>
        <name>substrate</name>
    </ligand>
</feature>
<evidence type="ECO:0000256" key="8">
    <source>
        <dbReference type="ARBA" id="ARBA00023002"/>
    </source>
</evidence>
<feature type="compositionally biased region" description="Basic residues" evidence="17">
    <location>
        <begin position="913"/>
        <end position="932"/>
    </location>
</feature>
<keyword evidence="10" id="KW-0805">Transcription regulation</keyword>
<feature type="compositionally biased region" description="Basic residues" evidence="17">
    <location>
        <begin position="716"/>
        <end position="729"/>
    </location>
</feature>
<sequence length="1299" mass="150808">MFVRSPMCVKIERQAPQVLVASRNVMVTAAGGMYNLQRYDARGALHDLTRLEAPPGGYDWRVELTRAELDVEQLCDEERYRALHTDEDEEEMYKEEELKRLHAAGYGQVGFNYDAPAEPEPPPQPAEVDEEPFTPTPAFRALLPIDTVFPETLKQNAIIEKTAKFIASQGAQMEILIKAKQGDNPQFKFLNRDSNLHPYYTALIGLVKAEKWPEKKVEVVEEKPPENEEYLHPSLASTVIESAPAIPSIHYKPSADCDYTMLISKMRGEDEMDVDGEPRGDVPPPGTEPPRHRTPGAEIYRAPVMYTKGPDGNHVDPTAPMPSQYQQYAAYYQQYQTQEQQLQQQVKKPPTQPSLKSTGLSLMKNYNTDSDSDVSDFDDSSSTDSRDRVPIITPPDDVQIVIDKMASYVARNGDEFADIVRAKNDPRFTFLDPENIYHPYYKRLMQQKRGIDVNGKEKKKRTAAPVSFSIKKLKEPDPILPKPALPYESSSDDDSEKPAEKQPAQEEFKEPPKVYPQAFPTNNIPPVVMYKIDPQYNDLPLMRPYIEPVKPLKPPPKPPMLPEYNEMPKQEEIAPLPEPPPPPVPQQVIEIPTVPLKEAPTVEKVEIVIEKEKEVPSVEVVQKKETPPVKETQNRDSPYTRESPFRKESPPKRDSPYTRESPYRRESSLKRESPYKRASPLARDSPHSRGSPHKREGSHKRDSPHHRDRERDSHKRDKKKHKDRRKEHRSKSESRESRRNDRRSAEREKKREKDKVRESESKRSKYSKEELENEIISLVDNSDDLIDLTGDQSDSKAFCLLCYMLVVEGETEAERAKQLERRRRAAEFLKKVGVDPAAAALPTSSLASAMVDTLESIRKKKAEEEEKRRRRDKRRHRDRRDYEDESERSHRKSKRRKYRSSDDNDESDYDGSKKKKRKKDRKHSSKSKRKRRREDAEETEQPITVNIDLTSTLKELRTSSPTKELVLQDTEEAQAFVRPDSSDDDLERDRRRKRERQYSEGEWSSDSEGDSKSREISLIDPSQLLRPEPVFNDKPIEAFRDYTVDDSDPVRERVRRTYYDMHTNVTVDLVKQKREKWLKFNTFKSTIKDALIKLNELVDESDPDTDLPNIVHAFQTAERIRADHPDDDWFHLTGLIHDLGKVMAFYGEPQWCVVGDTFPVGCKWAKSIVYGPESFKDNPDTYNPKYNTEYGMYEPHCGLDNLLISWSHDEYMYQFLKHNNSKIPEKGLYMIRYHSLYPWHAGGDYRHLTNEKDEQILQWVLEFNKYDLYTKSTKVPDIEALWPYYEKLIDKYIPGVCEW</sequence>
<feature type="region of interest" description="Disordered" evidence="17">
    <location>
        <begin position="609"/>
        <end position="771"/>
    </location>
</feature>
<feature type="binding site" evidence="14">
    <location>
        <position position="1040"/>
    </location>
    <ligand>
        <name>substrate</name>
    </ligand>
</feature>
<feature type="compositionally biased region" description="Acidic residues" evidence="17">
    <location>
        <begin position="370"/>
        <end position="381"/>
    </location>
</feature>
<organism evidence="19">
    <name type="scientific">Spodoptera frugiperda</name>
    <name type="common">Fall armyworm</name>
    <dbReference type="NCBI Taxonomy" id="7108"/>
    <lineage>
        <taxon>Eukaryota</taxon>
        <taxon>Metazoa</taxon>
        <taxon>Ecdysozoa</taxon>
        <taxon>Arthropoda</taxon>
        <taxon>Hexapoda</taxon>
        <taxon>Insecta</taxon>
        <taxon>Pterygota</taxon>
        <taxon>Neoptera</taxon>
        <taxon>Endopterygota</taxon>
        <taxon>Lepidoptera</taxon>
        <taxon>Glossata</taxon>
        <taxon>Ditrysia</taxon>
        <taxon>Noctuoidea</taxon>
        <taxon>Noctuidae</taxon>
        <taxon>Amphipyrinae</taxon>
        <taxon>Spodoptera</taxon>
    </lineage>
</organism>
<evidence type="ECO:0000256" key="14">
    <source>
        <dbReference type="PIRSR" id="PIRSR607828-1"/>
    </source>
</evidence>
<dbReference type="SUPFAM" id="SSF109905">
    <property type="entry name" value="Surp module (SWAP domain)"/>
    <property type="match status" value="2"/>
</dbReference>
<keyword evidence="16" id="KW-0597">Phosphoprotein</keyword>
<feature type="binding site" evidence="14">
    <location>
        <begin position="1155"/>
        <end position="1156"/>
    </location>
    <ligand>
        <name>substrate</name>
    </ligand>
</feature>
<keyword evidence="9 15" id="KW-0408">Iron</keyword>
<feature type="compositionally biased region" description="Basic and acidic residues" evidence="17">
    <location>
        <begin position="609"/>
        <end position="634"/>
    </location>
</feature>
<evidence type="ECO:0000256" key="9">
    <source>
        <dbReference type="ARBA" id="ARBA00023004"/>
    </source>
</evidence>
<evidence type="ECO:0000256" key="12">
    <source>
        <dbReference type="ARBA" id="ARBA00029668"/>
    </source>
</evidence>
<dbReference type="InterPro" id="IPR007828">
    <property type="entry name" value="Inositol_oxygenase"/>
</dbReference>
<dbReference type="Gene3D" id="1.10.10.790">
    <property type="entry name" value="Surp module"/>
    <property type="match status" value="2"/>
</dbReference>
<name>A0A2H1W206_SPOFR</name>
<dbReference type="UniPathway" id="UPA00111">
    <property type="reaction ID" value="UER00527"/>
</dbReference>
<evidence type="ECO:0000259" key="18">
    <source>
        <dbReference type="PROSITE" id="PS50128"/>
    </source>
</evidence>
<dbReference type="EC" id="1.13.99.1" evidence="4"/>
<feature type="modified residue" description="Phosphoserine" evidence="16">
    <location>
        <position position="1047"/>
    </location>
</feature>